<comment type="caution">
    <text evidence="1">The sequence shown here is derived from an EMBL/GenBank/DDBJ whole genome shotgun (WGS) entry which is preliminary data.</text>
</comment>
<dbReference type="VEuPathDB" id="PiroplasmaDB:BOVATA_014330"/>
<dbReference type="RefSeq" id="XP_028866183.1">
    <property type="nucleotide sequence ID" value="XM_029010350.1"/>
</dbReference>
<evidence type="ECO:0000313" key="1">
    <source>
        <dbReference type="EMBL" id="GBE59940.1"/>
    </source>
</evidence>
<gene>
    <name evidence="1" type="ORF">BOVATA_014330</name>
</gene>
<keyword evidence="1" id="KW-0067">ATP-binding</keyword>
<dbReference type="AlphaFoldDB" id="A0A2H6KAC6"/>
<sequence>MQSGITLGNVEQRSAFADALETNHHVPLAQLDLHGIRGHGALQHSVELTRLRGAELGVGVVVLEHHHRVHYLDVAAGSTVRVLLHYLNHGLLPTLVDRIQHAAPLVTRDGRHLVVQPVARTQTQLRLIGEPQLLHTFATSAAYNDHYVQGIVSKRLDALHVALEGGDPHTDALLTVLRRARRGVPQTGRQCAFAIQEYQTTTRSMVAVKHEIRVQTLERVGQRISLEGLAKAPGEVKHVLALACEEQLTHEVVGPAHCVAAHDVLEVATAHFDPLLGLGRHSCSHSLYHALDVPRVNTDRRQKHLAEAHKLTQYSARWFALTAVDVFQRTHVNTATNRRVQEAVSRNKQGVFALYTHVKFQHDVHTAIIFVYAVHNRLQSLRHVTPTLPERVLGGHVLHQQHLVASRTGLFQELTERLQLQKQTGKTDITVQRTKHETVGPLFTERLNQRWDAIVLLQHGS</sequence>
<proteinExistence type="predicted"/>
<name>A0A2H6KAC6_9APIC</name>
<protein>
    <submittedName>
        <fullName evidence="1">Replicative DNA helicase, putative</fullName>
    </submittedName>
</protein>
<accession>A0A2H6KAC6</accession>
<dbReference type="EMBL" id="BDSA01000001">
    <property type="protein sequence ID" value="GBE59940.1"/>
    <property type="molecule type" value="Genomic_DNA"/>
</dbReference>
<evidence type="ECO:0000313" key="2">
    <source>
        <dbReference type="Proteomes" id="UP000236319"/>
    </source>
</evidence>
<dbReference type="Proteomes" id="UP000236319">
    <property type="component" value="Unassembled WGS sequence"/>
</dbReference>
<dbReference type="GeneID" id="39873710"/>
<keyword evidence="1" id="KW-0347">Helicase</keyword>
<reference evidence="1 2" key="1">
    <citation type="journal article" date="2017" name="BMC Genomics">
        <title>Whole-genome assembly of Babesia ovata and comparative genomics between closely related pathogens.</title>
        <authorList>
            <person name="Yamagishi J."/>
            <person name="Asada M."/>
            <person name="Hakimi H."/>
            <person name="Tanaka T.Q."/>
            <person name="Sugimoto C."/>
            <person name="Kawazu S."/>
        </authorList>
    </citation>
    <scope>NUCLEOTIDE SEQUENCE [LARGE SCALE GENOMIC DNA]</scope>
    <source>
        <strain evidence="1 2">Miyake</strain>
    </source>
</reference>
<keyword evidence="1" id="KW-0378">Hydrolase</keyword>
<keyword evidence="1" id="KW-0547">Nucleotide-binding</keyword>
<dbReference type="GO" id="GO:0004386">
    <property type="term" value="F:helicase activity"/>
    <property type="evidence" value="ECO:0007669"/>
    <property type="project" value="UniProtKB-KW"/>
</dbReference>
<keyword evidence="2" id="KW-1185">Reference proteome</keyword>
<organism evidence="1 2">
    <name type="scientific">Babesia ovata</name>
    <dbReference type="NCBI Taxonomy" id="189622"/>
    <lineage>
        <taxon>Eukaryota</taxon>
        <taxon>Sar</taxon>
        <taxon>Alveolata</taxon>
        <taxon>Apicomplexa</taxon>
        <taxon>Aconoidasida</taxon>
        <taxon>Piroplasmida</taxon>
        <taxon>Babesiidae</taxon>
        <taxon>Babesia</taxon>
    </lineage>
</organism>